<dbReference type="AlphaFoldDB" id="A0A3T1CYD6"/>
<accession>A0A3T1CYD6</accession>
<protein>
    <submittedName>
        <fullName evidence="3">N-ethylammeline chlorohydrolase</fullName>
    </submittedName>
</protein>
<gene>
    <name evidence="3" type="ORF">KCTCHS21_02430</name>
</gene>
<name>A0A3T1CYD6_9BACL</name>
<dbReference type="Proteomes" id="UP000289856">
    <property type="component" value="Chromosome"/>
</dbReference>
<dbReference type="InterPro" id="IPR050287">
    <property type="entry name" value="MTA/SAH_deaminase"/>
</dbReference>
<evidence type="ECO:0000259" key="2">
    <source>
        <dbReference type="Pfam" id="PF01979"/>
    </source>
</evidence>
<reference evidence="3 4" key="1">
    <citation type="submission" date="2019-01" db="EMBL/GenBank/DDBJ databases">
        <title>Complete genome sequence of Cohnella hallensis HS21 isolated from Korean fir (Abies koreana) rhizospheric soil.</title>
        <authorList>
            <person name="Jiang L."/>
            <person name="Kang S.W."/>
            <person name="Kim S."/>
            <person name="Jung J."/>
            <person name="Kim C.Y."/>
            <person name="Kim D.H."/>
            <person name="Kim S.W."/>
            <person name="Lee J."/>
        </authorList>
    </citation>
    <scope>NUCLEOTIDE SEQUENCE [LARGE SCALE GENOMIC DNA]</scope>
    <source>
        <strain evidence="3 4">HS21</strain>
    </source>
</reference>
<dbReference type="InterPro" id="IPR006680">
    <property type="entry name" value="Amidohydro-rel"/>
</dbReference>
<dbReference type="InterPro" id="IPR011059">
    <property type="entry name" value="Metal-dep_hydrolase_composite"/>
</dbReference>
<proteinExistence type="predicted"/>
<dbReference type="InterPro" id="IPR032466">
    <property type="entry name" value="Metal_Hydrolase"/>
</dbReference>
<dbReference type="PANTHER" id="PTHR43794:SF11">
    <property type="entry name" value="AMIDOHYDROLASE-RELATED DOMAIN-CONTAINING PROTEIN"/>
    <property type="match status" value="1"/>
</dbReference>
<dbReference type="GO" id="GO:0016810">
    <property type="term" value="F:hydrolase activity, acting on carbon-nitrogen (but not peptide) bonds"/>
    <property type="evidence" value="ECO:0007669"/>
    <property type="project" value="InterPro"/>
</dbReference>
<dbReference type="RefSeq" id="WP_232058021.1">
    <property type="nucleotide sequence ID" value="NZ_AP019400.1"/>
</dbReference>
<dbReference type="Pfam" id="PF01979">
    <property type="entry name" value="Amidohydro_1"/>
    <property type="match status" value="1"/>
</dbReference>
<evidence type="ECO:0000256" key="1">
    <source>
        <dbReference type="ARBA" id="ARBA00022801"/>
    </source>
</evidence>
<feature type="domain" description="Amidohydrolase-related" evidence="2">
    <location>
        <begin position="60"/>
        <end position="409"/>
    </location>
</feature>
<dbReference type="SUPFAM" id="SSF51556">
    <property type="entry name" value="Metallo-dependent hydrolases"/>
    <property type="match status" value="1"/>
</dbReference>
<dbReference type="EMBL" id="AP019400">
    <property type="protein sequence ID" value="BBI30844.1"/>
    <property type="molecule type" value="Genomic_DNA"/>
</dbReference>
<keyword evidence="4" id="KW-1185">Reference proteome</keyword>
<dbReference type="KEGG" id="cohn:KCTCHS21_02430"/>
<dbReference type="Gene3D" id="3.20.20.140">
    <property type="entry name" value="Metal-dependent hydrolases"/>
    <property type="match status" value="1"/>
</dbReference>
<dbReference type="CDD" id="cd01298">
    <property type="entry name" value="ATZ_TRZ_like"/>
    <property type="match status" value="1"/>
</dbReference>
<evidence type="ECO:0000313" key="4">
    <source>
        <dbReference type="Proteomes" id="UP000289856"/>
    </source>
</evidence>
<dbReference type="SUPFAM" id="SSF51338">
    <property type="entry name" value="Composite domain of metallo-dependent hydrolases"/>
    <property type="match status" value="1"/>
</dbReference>
<dbReference type="PANTHER" id="PTHR43794">
    <property type="entry name" value="AMINOHYDROLASE SSNA-RELATED"/>
    <property type="match status" value="1"/>
</dbReference>
<keyword evidence="1 3" id="KW-0378">Hydrolase</keyword>
<dbReference type="Gene3D" id="2.30.40.10">
    <property type="entry name" value="Urease, subunit C, domain 1"/>
    <property type="match status" value="1"/>
</dbReference>
<organism evidence="3 4">
    <name type="scientific">Cohnella abietis</name>
    <dbReference type="NCBI Taxonomy" id="2507935"/>
    <lineage>
        <taxon>Bacteria</taxon>
        <taxon>Bacillati</taxon>
        <taxon>Bacillota</taxon>
        <taxon>Bacilli</taxon>
        <taxon>Bacillales</taxon>
        <taxon>Paenibacillaceae</taxon>
        <taxon>Cohnella</taxon>
    </lineage>
</organism>
<sequence length="449" mass="50243">MTCKVITNVVVFTVDRTDRIIKNGTVIVRNGLISAVGKKEEISIPIDADEIIDGRGQMALLPGLVDSHNHSSLMRGVAENMRLVDWLPVYDLEHRACTEEDAYHAARLSYLECLKNGTTTIMDMYRYMHRSAEAAGELGIRVHLAPYAADVQPYNFFETARDNEKLIKTHHMTQNGKIRVWMGLENLFYCSEEMYKGAIRAQQEYGVGIHTHGCEQEEEEQTVIRTFGKSTIDMLEQRGILGEKTLLAHCVWVNDDDIKKMAATGTNLAHCAISAAKLGCGVARIPLMLKEGVNVSIGSDGVIDNNSMDLFQEMKFASLIQKATNCDASIMSANQMLRMATINGAKSLNMENEIGSIEVGKSADMILVDFFRPNLQPVFWDEDETNLLWNLVFAAKGENVDTVMVQGEVLLRQGKSTKVSESEVMIMAQRQGEDWMRRREVHKKLTGLS</sequence>
<evidence type="ECO:0000313" key="3">
    <source>
        <dbReference type="EMBL" id="BBI30844.1"/>
    </source>
</evidence>